<dbReference type="Proteomes" id="UP000283087">
    <property type="component" value="Unassembled WGS sequence"/>
</dbReference>
<evidence type="ECO:0000256" key="3">
    <source>
        <dbReference type="RuleBase" id="RU000507"/>
    </source>
</evidence>
<evidence type="ECO:0000259" key="4">
    <source>
        <dbReference type="PROSITE" id="PS50206"/>
    </source>
</evidence>
<dbReference type="InterPro" id="IPR001307">
    <property type="entry name" value="Thiosulphate_STrfase_CS"/>
</dbReference>
<feature type="domain" description="Rhodanese" evidence="4">
    <location>
        <begin position="18"/>
        <end position="137"/>
    </location>
</feature>
<dbReference type="GO" id="GO:0004792">
    <property type="term" value="F:thiosulfate-cyanide sulfurtransferase activity"/>
    <property type="evidence" value="ECO:0007669"/>
    <property type="project" value="InterPro"/>
</dbReference>
<proteinExistence type="predicted"/>
<reference evidence="5 6" key="1">
    <citation type="submission" date="2018-11" db="EMBL/GenBank/DDBJ databases">
        <title>The draft genome sequence of Amphritea opalescens ANRC-JH13T.</title>
        <authorList>
            <person name="Fang Z."/>
            <person name="Zhang Y."/>
            <person name="Han X."/>
        </authorList>
    </citation>
    <scope>NUCLEOTIDE SEQUENCE [LARGE SCALE GENOMIC DNA]</scope>
    <source>
        <strain evidence="5 6">ANRC-JH13</strain>
    </source>
</reference>
<comment type="caution">
    <text evidence="5">The sequence shown here is derived from an EMBL/GenBank/DDBJ whole genome shotgun (WGS) entry which is preliminary data.</text>
</comment>
<keyword evidence="2" id="KW-0677">Repeat</keyword>
<evidence type="ECO:0000313" key="6">
    <source>
        <dbReference type="Proteomes" id="UP000283087"/>
    </source>
</evidence>
<dbReference type="SMART" id="SM00450">
    <property type="entry name" value="RHOD"/>
    <property type="match status" value="2"/>
</dbReference>
<dbReference type="FunFam" id="3.40.250.10:FF:000035">
    <property type="entry name" value="Thiosulfate sulfurtransferase"/>
    <property type="match status" value="1"/>
</dbReference>
<dbReference type="OrthoDB" id="9781034at2"/>
<dbReference type="PANTHER" id="PTHR11364:SF27">
    <property type="entry name" value="SULFURTRANSFERASE"/>
    <property type="match status" value="1"/>
</dbReference>
<organism evidence="5 6">
    <name type="scientific">Amphritea opalescens</name>
    <dbReference type="NCBI Taxonomy" id="2490544"/>
    <lineage>
        <taxon>Bacteria</taxon>
        <taxon>Pseudomonadati</taxon>
        <taxon>Pseudomonadota</taxon>
        <taxon>Gammaproteobacteria</taxon>
        <taxon>Oceanospirillales</taxon>
        <taxon>Oceanospirillaceae</taxon>
        <taxon>Amphritea</taxon>
    </lineage>
</organism>
<keyword evidence="6" id="KW-1185">Reference proteome</keyword>
<evidence type="ECO:0000256" key="2">
    <source>
        <dbReference type="ARBA" id="ARBA00022737"/>
    </source>
</evidence>
<name>A0A430KPV7_9GAMM</name>
<sequence>MLTTLISVSALADRLDDNDMTTVVLDCRSSLMDHDQGRRFYGEGHIPSAVFIDLETELSSPITAYSGRHPLPDFTELAAILRGAGVNSTTQVVVYDDCGGAMAARAWWLIRLLGHAAVAVLDGGYPAWLAAGYPVTDQVAEVIPGDFSGVPDLSMIVPLQQVADVPTKGMLIDARSAERYRGEQEPIDPVAGHIPGAFNRPLQQNLTADGLFKSAAVLQQEWRQLIGGFQPQQIVHYCGSGVTACHNLLAMEHAGLAGAKVYPGSWSEWVRDPQRPVATGEAP</sequence>
<dbReference type="PROSITE" id="PS50206">
    <property type="entry name" value="RHODANESE_3"/>
    <property type="match status" value="2"/>
</dbReference>
<dbReference type="EMBL" id="RQXW01000009">
    <property type="protein sequence ID" value="RTE65521.1"/>
    <property type="molecule type" value="Genomic_DNA"/>
</dbReference>
<dbReference type="RefSeq" id="WP_126158774.1">
    <property type="nucleotide sequence ID" value="NZ_RQXW01000009.1"/>
</dbReference>
<dbReference type="CDD" id="cd01449">
    <property type="entry name" value="TST_Repeat_2"/>
    <property type="match status" value="1"/>
</dbReference>
<evidence type="ECO:0000256" key="1">
    <source>
        <dbReference type="ARBA" id="ARBA00022679"/>
    </source>
</evidence>
<dbReference type="InterPro" id="IPR045078">
    <property type="entry name" value="TST/MPST-like"/>
</dbReference>
<dbReference type="PROSITE" id="PS00683">
    <property type="entry name" value="RHODANESE_2"/>
    <property type="match status" value="1"/>
</dbReference>
<dbReference type="Gene3D" id="3.40.250.10">
    <property type="entry name" value="Rhodanese-like domain"/>
    <property type="match status" value="2"/>
</dbReference>
<dbReference type="AlphaFoldDB" id="A0A430KPV7"/>
<evidence type="ECO:0000313" key="5">
    <source>
        <dbReference type="EMBL" id="RTE65521.1"/>
    </source>
</evidence>
<keyword evidence="1 3" id="KW-0808">Transferase</keyword>
<dbReference type="Pfam" id="PF00581">
    <property type="entry name" value="Rhodanese"/>
    <property type="match status" value="2"/>
</dbReference>
<dbReference type="CDD" id="cd01448">
    <property type="entry name" value="TST_Repeat_1"/>
    <property type="match status" value="1"/>
</dbReference>
<dbReference type="InterPro" id="IPR001763">
    <property type="entry name" value="Rhodanese-like_dom"/>
</dbReference>
<feature type="domain" description="Rhodanese" evidence="4">
    <location>
        <begin position="171"/>
        <end position="278"/>
    </location>
</feature>
<dbReference type="PANTHER" id="PTHR11364">
    <property type="entry name" value="THIOSULFATE SULFERTANSFERASE"/>
    <property type="match status" value="1"/>
</dbReference>
<dbReference type="InterPro" id="IPR036873">
    <property type="entry name" value="Rhodanese-like_dom_sf"/>
</dbReference>
<protein>
    <recommendedName>
        <fullName evidence="3">Sulfurtransferase</fullName>
    </recommendedName>
</protein>
<dbReference type="SUPFAM" id="SSF52821">
    <property type="entry name" value="Rhodanese/Cell cycle control phosphatase"/>
    <property type="match status" value="2"/>
</dbReference>
<accession>A0A430KPV7</accession>
<gene>
    <name evidence="5" type="ORF">EH243_11300</name>
</gene>